<proteinExistence type="predicted"/>
<dbReference type="AlphaFoldDB" id="A0A8H5H7R4"/>
<reference evidence="1 2" key="1">
    <citation type="journal article" date="2020" name="ISME J.">
        <title>Uncovering the hidden diversity of litter-decomposition mechanisms in mushroom-forming fungi.</title>
        <authorList>
            <person name="Floudas D."/>
            <person name="Bentzer J."/>
            <person name="Ahren D."/>
            <person name="Johansson T."/>
            <person name="Persson P."/>
            <person name="Tunlid A."/>
        </authorList>
    </citation>
    <scope>NUCLEOTIDE SEQUENCE [LARGE SCALE GENOMIC DNA]</scope>
    <source>
        <strain evidence="1 2">CBS 661.87</strain>
    </source>
</reference>
<gene>
    <name evidence="1" type="ORF">D9615_007110</name>
</gene>
<evidence type="ECO:0000313" key="1">
    <source>
        <dbReference type="EMBL" id="KAF5378496.1"/>
    </source>
</evidence>
<keyword evidence="2" id="KW-1185">Reference proteome</keyword>
<dbReference type="Proteomes" id="UP000565441">
    <property type="component" value="Unassembled WGS sequence"/>
</dbReference>
<comment type="caution">
    <text evidence="1">The sequence shown here is derived from an EMBL/GenBank/DDBJ whole genome shotgun (WGS) entry which is preliminary data.</text>
</comment>
<sequence length="147" mass="16983">MKMTVQPDMKALNLIYHTAPYHSAPLTMNTPHFHNREFPIPRGVEEAARELYAVANAYCANTDASMYRALQGYDRLMDMEGAVDPQFIAQVRRSRISCYLSLKLIDEIERDLDYVFANPVVPIITTTTSTMSPPAQKWRSRLRFWRP</sequence>
<protein>
    <submittedName>
        <fullName evidence="1">Uncharacterized protein</fullName>
    </submittedName>
</protein>
<accession>A0A8H5H7R4</accession>
<dbReference type="EMBL" id="JAACJP010000019">
    <property type="protein sequence ID" value="KAF5378496.1"/>
    <property type="molecule type" value="Genomic_DNA"/>
</dbReference>
<organism evidence="1 2">
    <name type="scientific">Tricholomella constricta</name>
    <dbReference type="NCBI Taxonomy" id="117010"/>
    <lineage>
        <taxon>Eukaryota</taxon>
        <taxon>Fungi</taxon>
        <taxon>Dikarya</taxon>
        <taxon>Basidiomycota</taxon>
        <taxon>Agaricomycotina</taxon>
        <taxon>Agaricomycetes</taxon>
        <taxon>Agaricomycetidae</taxon>
        <taxon>Agaricales</taxon>
        <taxon>Tricholomatineae</taxon>
        <taxon>Lyophyllaceae</taxon>
        <taxon>Tricholomella</taxon>
    </lineage>
</organism>
<evidence type="ECO:0000313" key="2">
    <source>
        <dbReference type="Proteomes" id="UP000565441"/>
    </source>
</evidence>
<name>A0A8H5H7R4_9AGAR</name>
<dbReference type="OrthoDB" id="3113415at2759"/>